<feature type="signal peptide" evidence="2">
    <location>
        <begin position="1"/>
        <end position="18"/>
    </location>
</feature>
<evidence type="ECO:0000256" key="2">
    <source>
        <dbReference type="SAM" id="SignalP"/>
    </source>
</evidence>
<protein>
    <submittedName>
        <fullName evidence="4">Uncharacterized protein</fullName>
    </submittedName>
</protein>
<evidence type="ECO:0000256" key="1">
    <source>
        <dbReference type="SAM" id="MobiDB-lite"/>
    </source>
</evidence>
<sequence>MNHFFTAIVFFIINVIVTLESKASNGELIQNDFISVHENHNVGSLDKANEFFNVFHLHEGENVSARGKKKTGKKKIAGGQNPKKKVIKKATPKKGGQKKVTKKKTTKKQTTKKKTTKPVSKKLPLADLPPEDSISGDIC</sequence>
<dbReference type="Proteomes" id="UP000038045">
    <property type="component" value="Unplaced"/>
</dbReference>
<dbReference type="WBParaSite" id="PTRK_0000572500.1">
    <property type="protein sequence ID" value="PTRK_0000572500.1"/>
    <property type="gene ID" value="PTRK_0000572500"/>
</dbReference>
<keyword evidence="2" id="KW-0732">Signal</keyword>
<dbReference type="AlphaFoldDB" id="A0A0N4ZDR6"/>
<name>A0A0N4ZDR6_PARTI</name>
<evidence type="ECO:0000313" key="4">
    <source>
        <dbReference type="WBParaSite" id="PTRK_0000572500.1"/>
    </source>
</evidence>
<reference evidence="4" key="1">
    <citation type="submission" date="2017-02" db="UniProtKB">
        <authorList>
            <consortium name="WormBaseParasite"/>
        </authorList>
    </citation>
    <scope>IDENTIFICATION</scope>
</reference>
<proteinExistence type="predicted"/>
<evidence type="ECO:0000313" key="3">
    <source>
        <dbReference type="Proteomes" id="UP000038045"/>
    </source>
</evidence>
<keyword evidence="3" id="KW-1185">Reference proteome</keyword>
<accession>A0A0N4ZDR6</accession>
<organism evidence="3 4">
    <name type="scientific">Parastrongyloides trichosuri</name>
    <name type="common">Possum-specific nematode worm</name>
    <dbReference type="NCBI Taxonomy" id="131310"/>
    <lineage>
        <taxon>Eukaryota</taxon>
        <taxon>Metazoa</taxon>
        <taxon>Ecdysozoa</taxon>
        <taxon>Nematoda</taxon>
        <taxon>Chromadorea</taxon>
        <taxon>Rhabditida</taxon>
        <taxon>Tylenchina</taxon>
        <taxon>Panagrolaimomorpha</taxon>
        <taxon>Strongyloidoidea</taxon>
        <taxon>Strongyloididae</taxon>
        <taxon>Parastrongyloides</taxon>
    </lineage>
</organism>
<feature type="chain" id="PRO_5005891559" evidence="2">
    <location>
        <begin position="19"/>
        <end position="139"/>
    </location>
</feature>
<feature type="compositionally biased region" description="Basic residues" evidence="1">
    <location>
        <begin position="66"/>
        <end position="120"/>
    </location>
</feature>
<feature type="region of interest" description="Disordered" evidence="1">
    <location>
        <begin position="62"/>
        <end position="139"/>
    </location>
</feature>